<proteinExistence type="predicted"/>
<feature type="compositionally biased region" description="Pro residues" evidence="1">
    <location>
        <begin position="142"/>
        <end position="153"/>
    </location>
</feature>
<keyword evidence="3" id="KW-1185">Reference proteome</keyword>
<accession>A0ABY3CUX5</accession>
<dbReference type="EMBL" id="VKDI01000008">
    <property type="protein sequence ID" value="TRX49603.1"/>
    <property type="molecule type" value="Genomic_DNA"/>
</dbReference>
<feature type="region of interest" description="Disordered" evidence="1">
    <location>
        <begin position="129"/>
        <end position="165"/>
    </location>
</feature>
<evidence type="ECO:0000313" key="3">
    <source>
        <dbReference type="Proteomes" id="UP000316859"/>
    </source>
</evidence>
<evidence type="ECO:0000256" key="1">
    <source>
        <dbReference type="SAM" id="MobiDB-lite"/>
    </source>
</evidence>
<sequence length="165" mass="17780">MSLFSAVKDIVDKLGGSPTVRLASPDPHAVEVSVDHLSVHTAGGLIILVTSPAGAQVLSEVARSGEPARLNGSKTTVHLSPTTKAQRPVHDPKRGWAIPLSPAERDMLAQLRADPGDYEVSESLAVSIESTPERKLARHAHPPLPRAYAPHPPQRLDRPECHHHR</sequence>
<reference evidence="2 3" key="1">
    <citation type="submission" date="2019-07" db="EMBL/GenBank/DDBJ databases">
        <title>Draft genome of C. aurimucosum strain 2299.</title>
        <authorList>
            <person name="Pacheco L.G.C."/>
            <person name="Aguiar E.R.G.R."/>
            <person name="Santos C.S."/>
            <person name="Rocha D.J.P.G."/>
            <person name="Sant'Anna L.O."/>
            <person name="Mattos-Guaraldi A.L."/>
            <person name="Santos L.S."/>
        </authorList>
    </citation>
    <scope>NUCLEOTIDE SEQUENCE [LARGE SCALE GENOMIC DNA]</scope>
    <source>
        <strain evidence="2 3">2299</strain>
    </source>
</reference>
<dbReference type="Proteomes" id="UP000316859">
    <property type="component" value="Unassembled WGS sequence"/>
</dbReference>
<evidence type="ECO:0000313" key="2">
    <source>
        <dbReference type="EMBL" id="TRX49603.1"/>
    </source>
</evidence>
<feature type="region of interest" description="Disordered" evidence="1">
    <location>
        <begin position="68"/>
        <end position="97"/>
    </location>
</feature>
<dbReference type="RefSeq" id="WP_144014551.1">
    <property type="nucleotide sequence ID" value="NZ_VKDI01000008.1"/>
</dbReference>
<organism evidence="2 3">
    <name type="scientific">Corynebacterium guaraldiae</name>
    <dbReference type="NCBI Taxonomy" id="3051103"/>
    <lineage>
        <taxon>Bacteria</taxon>
        <taxon>Bacillati</taxon>
        <taxon>Actinomycetota</taxon>
        <taxon>Actinomycetes</taxon>
        <taxon>Mycobacteriales</taxon>
        <taxon>Corynebacteriaceae</taxon>
        <taxon>Corynebacterium</taxon>
    </lineage>
</organism>
<name>A0ABY3CUX5_9CORY</name>
<protein>
    <submittedName>
        <fullName evidence="2">Uncharacterized protein</fullName>
    </submittedName>
</protein>
<gene>
    <name evidence="2" type="ORF">FNY88_04835</name>
</gene>
<comment type="caution">
    <text evidence="2">The sequence shown here is derived from an EMBL/GenBank/DDBJ whole genome shotgun (WGS) entry which is preliminary data.</text>
</comment>
<feature type="compositionally biased region" description="Basic and acidic residues" evidence="1">
    <location>
        <begin position="154"/>
        <end position="165"/>
    </location>
</feature>
<feature type="compositionally biased region" description="Polar residues" evidence="1">
    <location>
        <begin position="72"/>
        <end position="85"/>
    </location>
</feature>